<dbReference type="Proteomes" id="UP000176527">
    <property type="component" value="Unassembled WGS sequence"/>
</dbReference>
<feature type="domain" description="AAA" evidence="1">
    <location>
        <begin position="17"/>
        <end position="145"/>
    </location>
</feature>
<dbReference type="Gene3D" id="3.40.50.300">
    <property type="entry name" value="P-loop containing nucleotide triphosphate hydrolases"/>
    <property type="match status" value="1"/>
</dbReference>
<sequence length="424" mass="48536">MIKRKILFELEEHLSSDQMTILVGSRQVGKTYLMNVLREGVEKKGEKTVSLNLDLSEDAPRFVSQATLVAYLELTIGKERAFVFIDEIQRVKNAGLFLKGLADMKLPYKFIISGSGSLELKAKIPESAAGRKILFQVDPISFEEFVNFKTDYQYEEKLKDFFALEEGKTTRLFSEYLVFGGYPLVVLAETASAKQKQMGEIYRSYIDRDIKDLLNLEKTDEFSNLLKTLASQIGSMITITELANTIGIDEKTVKHYLWYLEQTFIVQKVTPFYRNVRSEITKAPIYYFLDNGLRNWLLGLFGLPDIPGPLGGYLFENIIFNMLRQQFDITPTQIHFWRTKDQAEVDFVLQTGLEVIPVEAKYTKLKDSRVGKSFKNFVIKYKPKRGYIVHLGENLETKMDGTQISFIPIHNLVGSSVIQSPAFP</sequence>
<dbReference type="PANTHER" id="PTHR43566:SF1">
    <property type="entry name" value="AAA+ ATPASE DOMAIN-CONTAINING PROTEIN"/>
    <property type="match status" value="1"/>
</dbReference>
<comment type="caution">
    <text evidence="3">The sequence shown here is derived from an EMBL/GenBank/DDBJ whole genome shotgun (WGS) entry which is preliminary data.</text>
</comment>
<dbReference type="EMBL" id="MFDE01000032">
    <property type="protein sequence ID" value="OGE37967.1"/>
    <property type="molecule type" value="Genomic_DNA"/>
</dbReference>
<organism evidence="3 4">
    <name type="scientific">Candidatus Daviesbacteria bacterium RIFCSPHIGHO2_12_FULL_37_11</name>
    <dbReference type="NCBI Taxonomy" id="1797777"/>
    <lineage>
        <taxon>Bacteria</taxon>
        <taxon>Candidatus Daviesiibacteriota</taxon>
    </lineage>
</organism>
<dbReference type="InterPro" id="IPR025420">
    <property type="entry name" value="DUF4143"/>
</dbReference>
<dbReference type="Pfam" id="PF13635">
    <property type="entry name" value="DUF4143"/>
    <property type="match status" value="1"/>
</dbReference>
<evidence type="ECO:0000259" key="1">
    <source>
        <dbReference type="Pfam" id="PF13173"/>
    </source>
</evidence>
<dbReference type="Pfam" id="PF13173">
    <property type="entry name" value="AAA_14"/>
    <property type="match status" value="1"/>
</dbReference>
<feature type="domain" description="DUF4143" evidence="2">
    <location>
        <begin position="207"/>
        <end position="362"/>
    </location>
</feature>
<evidence type="ECO:0000313" key="3">
    <source>
        <dbReference type="EMBL" id="OGE37967.1"/>
    </source>
</evidence>
<dbReference type="InterPro" id="IPR041682">
    <property type="entry name" value="AAA_14"/>
</dbReference>
<gene>
    <name evidence="3" type="ORF">A3F00_02080</name>
</gene>
<dbReference type="AlphaFoldDB" id="A0A1F5KAJ8"/>
<protein>
    <submittedName>
        <fullName evidence="3">ATPase</fullName>
    </submittedName>
</protein>
<reference evidence="3 4" key="1">
    <citation type="journal article" date="2016" name="Nat. Commun.">
        <title>Thousands of microbial genomes shed light on interconnected biogeochemical processes in an aquifer system.</title>
        <authorList>
            <person name="Anantharaman K."/>
            <person name="Brown C.T."/>
            <person name="Hug L.A."/>
            <person name="Sharon I."/>
            <person name="Castelle C.J."/>
            <person name="Probst A.J."/>
            <person name="Thomas B.C."/>
            <person name="Singh A."/>
            <person name="Wilkins M.J."/>
            <person name="Karaoz U."/>
            <person name="Brodie E.L."/>
            <person name="Williams K.H."/>
            <person name="Hubbard S.S."/>
            <person name="Banfield J.F."/>
        </authorList>
    </citation>
    <scope>NUCLEOTIDE SEQUENCE [LARGE SCALE GENOMIC DNA]</scope>
</reference>
<name>A0A1F5KAJ8_9BACT</name>
<dbReference type="InterPro" id="IPR027417">
    <property type="entry name" value="P-loop_NTPase"/>
</dbReference>
<dbReference type="SUPFAM" id="SSF52540">
    <property type="entry name" value="P-loop containing nucleoside triphosphate hydrolases"/>
    <property type="match status" value="1"/>
</dbReference>
<proteinExistence type="predicted"/>
<evidence type="ECO:0000313" key="4">
    <source>
        <dbReference type="Proteomes" id="UP000176527"/>
    </source>
</evidence>
<evidence type="ECO:0000259" key="2">
    <source>
        <dbReference type="Pfam" id="PF13635"/>
    </source>
</evidence>
<dbReference type="PANTHER" id="PTHR43566">
    <property type="entry name" value="CONSERVED PROTEIN"/>
    <property type="match status" value="1"/>
</dbReference>
<accession>A0A1F5KAJ8</accession>